<dbReference type="Gene3D" id="3.40.1160.10">
    <property type="entry name" value="Acetylglutamate kinase-like"/>
    <property type="match status" value="1"/>
</dbReference>
<dbReference type="InterPro" id="IPR001048">
    <property type="entry name" value="Asp/Glu/Uridylate_kinase"/>
</dbReference>
<dbReference type="PANTHER" id="PTHR21499">
    <property type="entry name" value="ASPARTATE KINASE"/>
    <property type="match status" value="1"/>
</dbReference>
<dbReference type="AlphaFoldDB" id="A0A8H4CDE9"/>
<gene>
    <name evidence="10" type="ORF">GCG54_00015148</name>
</gene>
<proteinExistence type="inferred from homology"/>
<dbReference type="GO" id="GO:0004072">
    <property type="term" value="F:aspartate kinase activity"/>
    <property type="evidence" value="ECO:0007669"/>
    <property type="project" value="UniProtKB-EC"/>
</dbReference>
<reference evidence="10" key="1">
    <citation type="journal article" date="2020" name="Phytopathology">
        <title>Genome sequence and comparative analysis of Colletotrichum gloeosporioides isolated from Liriodendron leaves.</title>
        <authorList>
            <person name="Fu F.F."/>
            <person name="Hao Z."/>
            <person name="Wang P."/>
            <person name="Lu Y."/>
            <person name="Xue L.J."/>
            <person name="Wei G."/>
            <person name="Tian Y."/>
            <person name="Baishi H."/>
            <person name="Xu H."/>
            <person name="Shi J."/>
            <person name="Cheng T."/>
            <person name="Wang G."/>
            <person name="Yi Y."/>
            <person name="Chen J."/>
        </authorList>
    </citation>
    <scope>NUCLEOTIDE SEQUENCE</scope>
    <source>
        <strain evidence="10">Lc1</strain>
    </source>
</reference>
<dbReference type="InterPro" id="IPR018042">
    <property type="entry name" value="Aspartate_kinase_CS"/>
</dbReference>
<dbReference type="GeneID" id="69022253"/>
<dbReference type="SUPFAM" id="SSF55021">
    <property type="entry name" value="ACT-like"/>
    <property type="match status" value="2"/>
</dbReference>
<keyword evidence="11" id="KW-1185">Reference proteome</keyword>
<comment type="caution">
    <text evidence="10">The sequence shown here is derived from an EMBL/GenBank/DDBJ whole genome shotgun (WGS) entry which is preliminary data.</text>
</comment>
<organism evidence="10 11">
    <name type="scientific">Colletotrichum gloeosporioides</name>
    <name type="common">Anthracnose fungus</name>
    <name type="synonym">Glomerella cingulata</name>
    <dbReference type="NCBI Taxonomy" id="474922"/>
    <lineage>
        <taxon>Eukaryota</taxon>
        <taxon>Fungi</taxon>
        <taxon>Dikarya</taxon>
        <taxon>Ascomycota</taxon>
        <taxon>Pezizomycotina</taxon>
        <taxon>Sordariomycetes</taxon>
        <taxon>Hypocreomycetidae</taxon>
        <taxon>Glomerellales</taxon>
        <taxon>Glomerellaceae</taxon>
        <taxon>Colletotrichum</taxon>
        <taxon>Colletotrichum gloeosporioides species complex</taxon>
    </lineage>
</organism>
<evidence type="ECO:0000313" key="10">
    <source>
        <dbReference type="EMBL" id="KAF3801926.1"/>
    </source>
</evidence>
<evidence type="ECO:0000256" key="3">
    <source>
        <dbReference type="ARBA" id="ARBA00022679"/>
    </source>
</evidence>
<dbReference type="InterPro" id="IPR045865">
    <property type="entry name" value="ACT-like_dom_sf"/>
</dbReference>
<keyword evidence="3" id="KW-0808">Transferase</keyword>
<dbReference type="EMBL" id="WVTB01000066">
    <property type="protein sequence ID" value="KAF3801926.1"/>
    <property type="molecule type" value="Genomic_DNA"/>
</dbReference>
<dbReference type="GO" id="GO:0009089">
    <property type="term" value="P:lysine biosynthetic process via diaminopimelate"/>
    <property type="evidence" value="ECO:0007669"/>
    <property type="project" value="TreeGrafter"/>
</dbReference>
<dbReference type="InterPro" id="IPR001341">
    <property type="entry name" value="Asp_kinase"/>
</dbReference>
<evidence type="ECO:0000256" key="2">
    <source>
        <dbReference type="ARBA" id="ARBA00013059"/>
    </source>
</evidence>
<dbReference type="RefSeq" id="XP_045261085.1">
    <property type="nucleotide sequence ID" value="XM_045414963.1"/>
</dbReference>
<dbReference type="EC" id="2.7.2.4" evidence="2"/>
<feature type="domain" description="Aspartokinase ACT" evidence="9">
    <location>
        <begin position="469"/>
        <end position="512"/>
    </location>
</feature>
<dbReference type="InterPro" id="IPR036393">
    <property type="entry name" value="AceGlu_kinase-like_sf"/>
</dbReference>
<name>A0A8H4CDE9_COLGL</name>
<evidence type="ECO:0000259" key="9">
    <source>
        <dbReference type="Pfam" id="PF22468"/>
    </source>
</evidence>
<evidence type="ECO:0000256" key="1">
    <source>
        <dbReference type="ARBA" id="ARBA00010122"/>
    </source>
</evidence>
<evidence type="ECO:0000259" key="8">
    <source>
        <dbReference type="Pfam" id="PF00696"/>
    </source>
</evidence>
<evidence type="ECO:0000256" key="6">
    <source>
        <dbReference type="ARBA" id="ARBA00022840"/>
    </source>
</evidence>
<evidence type="ECO:0000313" key="11">
    <source>
        <dbReference type="Proteomes" id="UP000613401"/>
    </source>
</evidence>
<protein>
    <recommendedName>
        <fullName evidence="2">aspartate kinase</fullName>
        <ecNumber evidence="2">2.7.2.4</ecNumber>
    </recommendedName>
</protein>
<dbReference type="GO" id="GO:0005829">
    <property type="term" value="C:cytosol"/>
    <property type="evidence" value="ECO:0007669"/>
    <property type="project" value="TreeGrafter"/>
</dbReference>
<dbReference type="PROSITE" id="PS00324">
    <property type="entry name" value="ASPARTOKINASE"/>
    <property type="match status" value="1"/>
</dbReference>
<dbReference type="Proteomes" id="UP000613401">
    <property type="component" value="Unassembled WGS sequence"/>
</dbReference>
<dbReference type="NCBIfam" id="TIGR00657">
    <property type="entry name" value="asp_kinases"/>
    <property type="match status" value="1"/>
</dbReference>
<reference evidence="10" key="2">
    <citation type="submission" date="2020-03" db="EMBL/GenBank/DDBJ databases">
        <authorList>
            <person name="Fu F.-F."/>
            <person name="Chen J."/>
        </authorList>
    </citation>
    <scope>NUCLEOTIDE SEQUENCE</scope>
    <source>
        <strain evidence="10">Lc1</strain>
    </source>
</reference>
<keyword evidence="5 10" id="KW-0418">Kinase</keyword>
<dbReference type="Gene3D" id="3.30.2130.10">
    <property type="entry name" value="VC0802-like"/>
    <property type="match status" value="1"/>
</dbReference>
<comment type="catalytic activity">
    <reaction evidence="7">
        <text>L-aspartate + ATP = 4-phospho-L-aspartate + ADP</text>
        <dbReference type="Rhea" id="RHEA:23776"/>
        <dbReference type="ChEBI" id="CHEBI:29991"/>
        <dbReference type="ChEBI" id="CHEBI:30616"/>
        <dbReference type="ChEBI" id="CHEBI:57535"/>
        <dbReference type="ChEBI" id="CHEBI:456216"/>
        <dbReference type="EC" id="2.7.2.4"/>
    </reaction>
</comment>
<evidence type="ECO:0000256" key="5">
    <source>
        <dbReference type="ARBA" id="ARBA00022777"/>
    </source>
</evidence>
<dbReference type="CDD" id="cd04892">
    <property type="entry name" value="ACT_AK-like_2"/>
    <property type="match status" value="1"/>
</dbReference>
<evidence type="ECO:0000256" key="4">
    <source>
        <dbReference type="ARBA" id="ARBA00022741"/>
    </source>
</evidence>
<dbReference type="FunFam" id="3.40.1160.10:FF:000023">
    <property type="entry name" value="Probable aspartokinase"/>
    <property type="match status" value="1"/>
</dbReference>
<dbReference type="InterPro" id="IPR054352">
    <property type="entry name" value="ACT_Aspartokinase"/>
</dbReference>
<comment type="similarity">
    <text evidence="1">Belongs to the aspartokinase family.</text>
</comment>
<dbReference type="SUPFAM" id="SSF53633">
    <property type="entry name" value="Carbamate kinase-like"/>
    <property type="match status" value="1"/>
</dbReference>
<dbReference type="Pfam" id="PF22468">
    <property type="entry name" value="ACT_9"/>
    <property type="match status" value="1"/>
</dbReference>
<evidence type="ECO:0000256" key="7">
    <source>
        <dbReference type="ARBA" id="ARBA00047872"/>
    </source>
</evidence>
<dbReference type="GO" id="GO:0009090">
    <property type="term" value="P:homoserine biosynthetic process"/>
    <property type="evidence" value="ECO:0007669"/>
    <property type="project" value="TreeGrafter"/>
</dbReference>
<keyword evidence="4" id="KW-0547">Nucleotide-binding</keyword>
<dbReference type="Pfam" id="PF00696">
    <property type="entry name" value="AA_kinase"/>
    <property type="match status" value="1"/>
</dbReference>
<dbReference type="PANTHER" id="PTHR21499:SF59">
    <property type="entry name" value="ASPARTOKINASE"/>
    <property type="match status" value="1"/>
</dbReference>
<sequence length="656" mass="72212">MATGRENRPWLVQKYGGTSLGKLLESICSKIIPSYLQDHNLVVVCSALSGSTKASGTTSLLLECISHAEAGLPAQAQLNKALELVRDNHVRLLEKHLVNSNGTRSDLCSDIFDTTKNVIIKECESLRGFLLAAQIIGELSPRARDRVIALGEKLACRVVAAYLSSKGVPAEPVILEDVVESVFGGSIFEQKTALENLGPRFYHLLGDEITRRIRDCGDHVPIVTGFFGIMPDSLLKNVGRGYSDLCAAMCAVGTKATELQIWKEVDGIFTADPRKVPSARLLSTVTAEEATELTYYGSEVIHPLTMDQIRCANIPLRLKNVFNPTGAGTIIYPSRTPSPPLTPPTPTDEKVDVKVPLPSIDFMLGNGYHGDQKERRRPTAVTVKDSILLVNVVCNRNTKSQGFLSGVFDRLEEAGIKTDLVTTSERNVSLAFQHSEEGSCQHQRLRVELEKFGKATYLQVVITENMSIVTVIGHKMRNMVGISAEIMSALAAAKINIFLVSQGASEINVSYVSPTRCITTLHYIPPEIPIPSLPTFRDVLQLTENARLVVRAEDSVLAMNVIHSKVLRIPTHWEQENNFIKGAAEPPRPRHATAESYRPLTPPRSVAVLMRRPGRSFRIAPGEGEQAAYEYIVRRWLKKRRDVRVVSGRENGAGRS</sequence>
<feature type="domain" description="Aspartate/glutamate/uridylate kinase" evidence="8">
    <location>
        <begin position="10"/>
        <end position="320"/>
    </location>
</feature>
<dbReference type="GO" id="GO:0005524">
    <property type="term" value="F:ATP binding"/>
    <property type="evidence" value="ECO:0007669"/>
    <property type="project" value="UniProtKB-KW"/>
</dbReference>
<keyword evidence="6" id="KW-0067">ATP-binding</keyword>
<accession>A0A8H4CDE9</accession>